<evidence type="ECO:0000313" key="2">
    <source>
        <dbReference type="Proteomes" id="UP000312032"/>
    </source>
</evidence>
<gene>
    <name evidence="1" type="ORF">FHE74_10065</name>
</gene>
<dbReference type="EMBL" id="VDHJ01000018">
    <property type="protein sequence ID" value="TNL94841.1"/>
    <property type="molecule type" value="Genomic_DNA"/>
</dbReference>
<name>A0A5C4U144_9CORY</name>
<dbReference type="AlphaFoldDB" id="A0A5C4U144"/>
<dbReference type="OrthoDB" id="4408176at2"/>
<keyword evidence="2" id="KW-1185">Reference proteome</keyword>
<dbReference type="RefSeq" id="WP_139466386.1">
    <property type="nucleotide sequence ID" value="NZ_VDHJ01000018.1"/>
</dbReference>
<proteinExistence type="predicted"/>
<evidence type="ECO:0000313" key="1">
    <source>
        <dbReference type="EMBL" id="TNL94841.1"/>
    </source>
</evidence>
<protein>
    <submittedName>
        <fullName evidence="1">Uncharacterized protein</fullName>
    </submittedName>
</protein>
<organism evidence="1 2">
    <name type="scientific">Corynebacterium tapiri</name>
    <dbReference type="NCBI Taxonomy" id="1448266"/>
    <lineage>
        <taxon>Bacteria</taxon>
        <taxon>Bacillati</taxon>
        <taxon>Actinomycetota</taxon>
        <taxon>Actinomycetes</taxon>
        <taxon>Mycobacteriales</taxon>
        <taxon>Corynebacteriaceae</taxon>
        <taxon>Corynebacterium</taxon>
    </lineage>
</organism>
<accession>A0A5C4U144</accession>
<comment type="caution">
    <text evidence="1">The sequence shown here is derived from an EMBL/GenBank/DDBJ whole genome shotgun (WGS) entry which is preliminary data.</text>
</comment>
<reference evidence="1 2" key="1">
    <citation type="submission" date="2019-06" db="EMBL/GenBank/DDBJ databases">
        <authorList>
            <person name="Li J."/>
        </authorList>
    </citation>
    <scope>NUCLEOTIDE SEQUENCE [LARGE SCALE GENOMIC DNA]</scope>
    <source>
        <strain evidence="1 2">LMG 28165</strain>
    </source>
</reference>
<sequence>MKDDSAWCFLTKFVCRYDQLDEAKARHQRCVDVLREKNTVYFSSEQAYQAGQVEPTFKLLLSEIIPPGDNLTPAEEEEYSVFFFVTIVDVPNGPDAADDEVRFVSAKLEIDFESGVPAKFPSRTRGIRVSQTGHELEGCIYQ</sequence>
<dbReference type="Proteomes" id="UP000312032">
    <property type="component" value="Unassembled WGS sequence"/>
</dbReference>